<keyword evidence="3 6" id="KW-0812">Transmembrane</keyword>
<dbReference type="Pfam" id="PF01940">
    <property type="entry name" value="DUF92"/>
    <property type="match status" value="1"/>
</dbReference>
<evidence type="ECO:0008006" key="8">
    <source>
        <dbReference type="Google" id="ProtNLM"/>
    </source>
</evidence>
<keyword evidence="5 6" id="KW-0472">Membrane</keyword>
<feature type="transmembrane region" description="Helical" evidence="6">
    <location>
        <begin position="35"/>
        <end position="60"/>
    </location>
</feature>
<name>A0A7S4AQB7_9STRA</name>
<accession>A0A7S4AQB7</accession>
<gene>
    <name evidence="7" type="ORF">PAUS00366_LOCUS16259</name>
</gene>
<sequence>MDPFGVKANLLAMATSSFLAFRAHKRKSLTPGGSIAAFAVAFFLVGTGLRGMNLLTFYFISIKATKYKKEIKATIDGTIASHEGSTTRGTSQVLACSLLATILSLVHAIYCGAERSVVFPQKIDADSSDIDVVMLSSQLTCGIVAHHATCLADTLASEMGILSKSSPRLITQPWKRVPSGTNGGVTLTGFFWSAMGGAIIGISTILLDYISGIEGIDVVYAFRMILFSLTCGLVGSIFDSLLGATVQQSYFDPDTKMVYQEEDCRPKSTKLVVSHSMNFLTNELVNLVSVFITTLLGATILGPIFF</sequence>
<comment type="subcellular location">
    <subcellularLocation>
        <location evidence="1">Membrane</location>
        <topology evidence="1">Multi-pass membrane protein</topology>
    </subcellularLocation>
</comment>
<dbReference type="AlphaFoldDB" id="A0A7S4AQB7"/>
<proteinExistence type="inferred from homology"/>
<dbReference type="GO" id="GO:0016020">
    <property type="term" value="C:membrane"/>
    <property type="evidence" value="ECO:0007669"/>
    <property type="project" value="UniProtKB-SubCell"/>
</dbReference>
<evidence type="ECO:0000256" key="2">
    <source>
        <dbReference type="ARBA" id="ARBA00009012"/>
    </source>
</evidence>
<dbReference type="InterPro" id="IPR002794">
    <property type="entry name" value="DUF92_TMEM19"/>
</dbReference>
<feature type="transmembrane region" description="Helical" evidence="6">
    <location>
        <begin position="190"/>
        <end position="211"/>
    </location>
</feature>
<dbReference type="PANTHER" id="PTHR13353">
    <property type="entry name" value="TRANSMEMBRANE PROTEIN 19"/>
    <property type="match status" value="1"/>
</dbReference>
<feature type="transmembrane region" description="Helical" evidence="6">
    <location>
        <begin position="218"/>
        <end position="238"/>
    </location>
</feature>
<organism evidence="7">
    <name type="scientific">Pseudo-nitzschia australis</name>
    <dbReference type="NCBI Taxonomy" id="44445"/>
    <lineage>
        <taxon>Eukaryota</taxon>
        <taxon>Sar</taxon>
        <taxon>Stramenopiles</taxon>
        <taxon>Ochrophyta</taxon>
        <taxon>Bacillariophyta</taxon>
        <taxon>Bacillariophyceae</taxon>
        <taxon>Bacillariophycidae</taxon>
        <taxon>Bacillariales</taxon>
        <taxon>Bacillariaceae</taxon>
        <taxon>Pseudo-nitzschia</taxon>
    </lineage>
</organism>
<evidence type="ECO:0000256" key="5">
    <source>
        <dbReference type="ARBA" id="ARBA00023136"/>
    </source>
</evidence>
<dbReference type="EMBL" id="HBIX01023449">
    <property type="protein sequence ID" value="CAE0723503.1"/>
    <property type="molecule type" value="Transcribed_RNA"/>
</dbReference>
<evidence type="ECO:0000256" key="4">
    <source>
        <dbReference type="ARBA" id="ARBA00022989"/>
    </source>
</evidence>
<reference evidence="7" key="1">
    <citation type="submission" date="2021-01" db="EMBL/GenBank/DDBJ databases">
        <authorList>
            <person name="Corre E."/>
            <person name="Pelletier E."/>
            <person name="Niang G."/>
            <person name="Scheremetjew M."/>
            <person name="Finn R."/>
            <person name="Kale V."/>
            <person name="Holt S."/>
            <person name="Cochrane G."/>
            <person name="Meng A."/>
            <person name="Brown T."/>
            <person name="Cohen L."/>
        </authorList>
    </citation>
    <scope>NUCLEOTIDE SEQUENCE</scope>
    <source>
        <strain evidence="7">10249 10 AB</strain>
    </source>
</reference>
<comment type="similarity">
    <text evidence="2">Belongs to the TMEM19 family.</text>
</comment>
<evidence type="ECO:0000256" key="1">
    <source>
        <dbReference type="ARBA" id="ARBA00004141"/>
    </source>
</evidence>
<keyword evidence="4 6" id="KW-1133">Transmembrane helix</keyword>
<feature type="transmembrane region" description="Helical" evidence="6">
    <location>
        <begin position="284"/>
        <end position="305"/>
    </location>
</feature>
<evidence type="ECO:0000256" key="3">
    <source>
        <dbReference type="ARBA" id="ARBA00022692"/>
    </source>
</evidence>
<evidence type="ECO:0000313" key="7">
    <source>
        <dbReference type="EMBL" id="CAE0723503.1"/>
    </source>
</evidence>
<dbReference type="PANTHER" id="PTHR13353:SF5">
    <property type="entry name" value="TRANSMEMBRANE PROTEIN 19"/>
    <property type="match status" value="1"/>
</dbReference>
<evidence type="ECO:0000256" key="6">
    <source>
        <dbReference type="SAM" id="Phobius"/>
    </source>
</evidence>
<protein>
    <recommendedName>
        <fullName evidence="8">Transmembrane protein 19</fullName>
    </recommendedName>
</protein>